<reference evidence="2" key="1">
    <citation type="submission" date="2009-11" db="EMBL/GenBank/DDBJ databases">
        <authorList>
            <consortium name="The Broad Institute Genome Sequencing Platform"/>
            <person name="Ward D."/>
            <person name="Feldgarden M."/>
            <person name="Earl A."/>
            <person name="Young S.K."/>
            <person name="Zeng Q."/>
            <person name="Koehrsen M."/>
            <person name="Alvarado L."/>
            <person name="Berlin A."/>
            <person name="Bochicchio J."/>
            <person name="Borenstein D."/>
            <person name="Chapman S.B."/>
            <person name="Chen Z."/>
            <person name="Engels R."/>
            <person name="Freedman E."/>
            <person name="Gellesch M."/>
            <person name="Goldberg J."/>
            <person name="Griggs A."/>
            <person name="Gujja S."/>
            <person name="Heilman E."/>
            <person name="Heiman D."/>
            <person name="Hepburn T."/>
            <person name="Howarth C."/>
            <person name="Jen D."/>
            <person name="Larson L."/>
            <person name="Lewis B."/>
            <person name="Mehta T."/>
            <person name="Park D."/>
            <person name="Pearson M."/>
            <person name="Roberts A."/>
            <person name="Saif S."/>
            <person name="Shea T."/>
            <person name="Shenoy N."/>
            <person name="Sisk P."/>
            <person name="Stolte C."/>
            <person name="Sykes S."/>
            <person name="Thomson T."/>
            <person name="Walk T."/>
            <person name="White J."/>
            <person name="Yandava C."/>
            <person name="Izard J."/>
            <person name="Baranova O.V."/>
            <person name="Blanton J.M."/>
            <person name="Tanner A.C."/>
            <person name="Dewhirst F.E."/>
            <person name="Haas B."/>
            <person name="Nusbaum C."/>
            <person name="Birren B."/>
        </authorList>
    </citation>
    <scope>NUCLEOTIDE SEQUENCE [LARGE SCALE GENOMIC DNA]</scope>
    <source>
        <strain evidence="2">1-1 BBBD Race 1</strain>
    </source>
</reference>
<name>A0A180H5B9_PUCT1</name>
<protein>
    <submittedName>
        <fullName evidence="2 3">Uncharacterized protein</fullName>
    </submittedName>
</protein>
<feature type="compositionally biased region" description="Polar residues" evidence="1">
    <location>
        <begin position="133"/>
        <end position="152"/>
    </location>
</feature>
<proteinExistence type="predicted"/>
<accession>A0A180H5B9</accession>
<reference evidence="3 4" key="3">
    <citation type="journal article" date="2017" name="G3 (Bethesda)">
        <title>Comparative analysis highlights variable genome content of wheat rusts and divergence of the mating loci.</title>
        <authorList>
            <person name="Cuomo C.A."/>
            <person name="Bakkeren G."/>
            <person name="Khalil H.B."/>
            <person name="Panwar V."/>
            <person name="Joly D."/>
            <person name="Linning R."/>
            <person name="Sakthikumar S."/>
            <person name="Song X."/>
            <person name="Adiconis X."/>
            <person name="Fan L."/>
            <person name="Goldberg J.M."/>
            <person name="Levin J.Z."/>
            <person name="Young S."/>
            <person name="Zeng Q."/>
            <person name="Anikster Y."/>
            <person name="Bruce M."/>
            <person name="Wang M."/>
            <person name="Yin C."/>
            <person name="McCallum B."/>
            <person name="Szabo L.J."/>
            <person name="Hulbert S."/>
            <person name="Chen X."/>
            <person name="Fellers J.P."/>
        </authorList>
    </citation>
    <scope>NUCLEOTIDE SEQUENCE</scope>
    <source>
        <strain evidence="3">isolate 1-1 / race 1 (BBBD)</strain>
        <strain evidence="4">Isolate 1-1 / race 1 (BBBD)</strain>
    </source>
</reference>
<evidence type="ECO:0000313" key="2">
    <source>
        <dbReference type="EMBL" id="OAV99712.1"/>
    </source>
</evidence>
<dbReference type="EnsemblFungi" id="PTTG_25264-t43_1">
    <property type="protein sequence ID" value="PTTG_25264-t43_1-p1"/>
    <property type="gene ID" value="PTTG_25264"/>
</dbReference>
<reference evidence="3" key="4">
    <citation type="submission" date="2025-05" db="UniProtKB">
        <authorList>
            <consortium name="EnsemblFungi"/>
        </authorList>
    </citation>
    <scope>IDENTIFICATION</scope>
    <source>
        <strain evidence="3">isolate 1-1 / race 1 (BBBD)</strain>
    </source>
</reference>
<dbReference type="VEuPathDB" id="FungiDB:PTTG_25264"/>
<organism evidence="2">
    <name type="scientific">Puccinia triticina (isolate 1-1 / race 1 (BBBD))</name>
    <name type="common">Brown leaf rust fungus</name>
    <dbReference type="NCBI Taxonomy" id="630390"/>
    <lineage>
        <taxon>Eukaryota</taxon>
        <taxon>Fungi</taxon>
        <taxon>Dikarya</taxon>
        <taxon>Basidiomycota</taxon>
        <taxon>Pucciniomycotina</taxon>
        <taxon>Pucciniomycetes</taxon>
        <taxon>Pucciniales</taxon>
        <taxon>Pucciniaceae</taxon>
        <taxon>Puccinia</taxon>
    </lineage>
</organism>
<dbReference type="EMBL" id="ADAS02000002">
    <property type="protein sequence ID" value="OAV99712.1"/>
    <property type="molecule type" value="Genomic_DNA"/>
</dbReference>
<feature type="region of interest" description="Disordered" evidence="1">
    <location>
        <begin position="76"/>
        <end position="95"/>
    </location>
</feature>
<reference evidence="2" key="2">
    <citation type="submission" date="2016-05" db="EMBL/GenBank/DDBJ databases">
        <title>Comparative analysis highlights variable genome content of wheat rusts and divergence of the mating loci.</title>
        <authorList>
            <person name="Cuomo C.A."/>
            <person name="Bakkeren G."/>
            <person name="Szabo L."/>
            <person name="Khalil H."/>
            <person name="Joly D."/>
            <person name="Goldberg J."/>
            <person name="Young S."/>
            <person name="Zeng Q."/>
            <person name="Fellers J."/>
        </authorList>
    </citation>
    <scope>NUCLEOTIDE SEQUENCE [LARGE SCALE GENOMIC DNA]</scope>
    <source>
        <strain evidence="2">1-1 BBBD Race 1</strain>
    </source>
</reference>
<evidence type="ECO:0000313" key="3">
    <source>
        <dbReference type="EnsemblFungi" id="PTTG_25264-t43_1-p1"/>
    </source>
</evidence>
<evidence type="ECO:0000313" key="4">
    <source>
        <dbReference type="Proteomes" id="UP000005240"/>
    </source>
</evidence>
<feature type="compositionally biased region" description="Low complexity" evidence="1">
    <location>
        <begin position="76"/>
        <end position="91"/>
    </location>
</feature>
<feature type="region of interest" description="Disordered" evidence="1">
    <location>
        <begin position="34"/>
        <end position="60"/>
    </location>
</feature>
<sequence>MNQKLSCATMQCVGSNTKISTDYNTITSTRGRMAGRVSTCSPSATTPPAPPSTSPLSSAPTTTLIATLCSPAAPPVAASAAARTAGPSTASLPPTPWTINFSPNTSRNPAASQLLSIYVYCSRPAPAPGNPRHSLSTTPKKAMRTQPNTPLI</sequence>
<keyword evidence="4" id="KW-1185">Reference proteome</keyword>
<feature type="region of interest" description="Disordered" evidence="1">
    <location>
        <begin position="127"/>
        <end position="152"/>
    </location>
</feature>
<dbReference type="AlphaFoldDB" id="A0A180H5B9"/>
<gene>
    <name evidence="2" type="ORF">PTTG_25264</name>
</gene>
<evidence type="ECO:0000256" key="1">
    <source>
        <dbReference type="SAM" id="MobiDB-lite"/>
    </source>
</evidence>
<dbReference type="Proteomes" id="UP000005240">
    <property type="component" value="Unassembled WGS sequence"/>
</dbReference>